<sequence>MSLRITEKTNSKPPSLYNDTFLHDFHLRSETKEYYDLLNELDIDSFSDNSMRNISQRLKVKNSNQEVLDALKGLKNSIDILSDRVDKQNLYVSKIITTEEVQKRIEEKYKSVKEMKRKRANSKCYIF</sequence>
<evidence type="ECO:0000313" key="1">
    <source>
        <dbReference type="EMBL" id="OMJ84782.1"/>
    </source>
</evidence>
<accession>A0A1R2C6Z0</accession>
<proteinExistence type="predicted"/>
<gene>
    <name evidence="1" type="ORF">SteCoe_14037</name>
</gene>
<protein>
    <submittedName>
        <fullName evidence="1">Uncharacterized protein</fullName>
    </submittedName>
</protein>
<evidence type="ECO:0000313" key="2">
    <source>
        <dbReference type="Proteomes" id="UP000187209"/>
    </source>
</evidence>
<comment type="caution">
    <text evidence="1">The sequence shown here is derived from an EMBL/GenBank/DDBJ whole genome shotgun (WGS) entry which is preliminary data.</text>
</comment>
<organism evidence="1 2">
    <name type="scientific">Stentor coeruleus</name>
    <dbReference type="NCBI Taxonomy" id="5963"/>
    <lineage>
        <taxon>Eukaryota</taxon>
        <taxon>Sar</taxon>
        <taxon>Alveolata</taxon>
        <taxon>Ciliophora</taxon>
        <taxon>Postciliodesmatophora</taxon>
        <taxon>Heterotrichea</taxon>
        <taxon>Heterotrichida</taxon>
        <taxon>Stentoridae</taxon>
        <taxon>Stentor</taxon>
    </lineage>
</organism>
<name>A0A1R2C6Z0_9CILI</name>
<dbReference type="EMBL" id="MPUH01000258">
    <property type="protein sequence ID" value="OMJ84782.1"/>
    <property type="molecule type" value="Genomic_DNA"/>
</dbReference>
<dbReference type="Proteomes" id="UP000187209">
    <property type="component" value="Unassembled WGS sequence"/>
</dbReference>
<dbReference type="AlphaFoldDB" id="A0A1R2C6Z0"/>
<reference evidence="1 2" key="1">
    <citation type="submission" date="2016-11" db="EMBL/GenBank/DDBJ databases">
        <title>The macronuclear genome of Stentor coeruleus: a giant cell with tiny introns.</title>
        <authorList>
            <person name="Slabodnick M."/>
            <person name="Ruby J.G."/>
            <person name="Reiff S.B."/>
            <person name="Swart E.C."/>
            <person name="Gosai S."/>
            <person name="Prabakaran S."/>
            <person name="Witkowska E."/>
            <person name="Larue G.E."/>
            <person name="Fisher S."/>
            <person name="Freeman R.M."/>
            <person name="Gunawardena J."/>
            <person name="Chu W."/>
            <person name="Stover N.A."/>
            <person name="Gregory B.D."/>
            <person name="Nowacki M."/>
            <person name="Derisi J."/>
            <person name="Roy S.W."/>
            <person name="Marshall W.F."/>
            <person name="Sood P."/>
        </authorList>
    </citation>
    <scope>NUCLEOTIDE SEQUENCE [LARGE SCALE GENOMIC DNA]</scope>
    <source>
        <strain evidence="1">WM001</strain>
    </source>
</reference>
<keyword evidence="2" id="KW-1185">Reference proteome</keyword>